<comment type="similarity">
    <text evidence="2">Belongs to the SusD family.</text>
</comment>
<dbReference type="Pfam" id="PF14322">
    <property type="entry name" value="SusD-like_3"/>
    <property type="match status" value="1"/>
</dbReference>
<comment type="subcellular location">
    <subcellularLocation>
        <location evidence="1">Cell outer membrane</location>
    </subcellularLocation>
</comment>
<comment type="caution">
    <text evidence="9">The sequence shown here is derived from an EMBL/GenBank/DDBJ whole genome shotgun (WGS) entry which is preliminary data.</text>
</comment>
<dbReference type="AlphaFoldDB" id="A0A316TSR7"/>
<reference evidence="9 10" key="1">
    <citation type="submission" date="2018-05" db="EMBL/GenBank/DDBJ databases">
        <title>Rhodohalobacter halophilus gen. nov., sp. nov., a moderately halophilic member of the family Balneolaceae.</title>
        <authorList>
            <person name="Liu Z.-W."/>
        </authorList>
    </citation>
    <scope>NUCLEOTIDE SEQUENCE [LARGE SCALE GENOMIC DNA]</scope>
    <source>
        <strain evidence="9 10">8A47</strain>
    </source>
</reference>
<dbReference type="EMBL" id="QGGB01000006">
    <property type="protein sequence ID" value="PWN06691.1"/>
    <property type="molecule type" value="Genomic_DNA"/>
</dbReference>
<keyword evidence="10" id="KW-1185">Reference proteome</keyword>
<feature type="domain" description="SusD-like N-terminal" evidence="8">
    <location>
        <begin position="117"/>
        <end position="220"/>
    </location>
</feature>
<dbReference type="Proteomes" id="UP000245533">
    <property type="component" value="Unassembled WGS sequence"/>
</dbReference>
<organism evidence="9 10">
    <name type="scientific">Rhodohalobacter mucosus</name>
    <dbReference type="NCBI Taxonomy" id="2079485"/>
    <lineage>
        <taxon>Bacteria</taxon>
        <taxon>Pseudomonadati</taxon>
        <taxon>Balneolota</taxon>
        <taxon>Balneolia</taxon>
        <taxon>Balneolales</taxon>
        <taxon>Balneolaceae</taxon>
        <taxon>Rhodohalobacter</taxon>
    </lineage>
</organism>
<evidence type="ECO:0000313" key="9">
    <source>
        <dbReference type="EMBL" id="PWN06691.1"/>
    </source>
</evidence>
<evidence type="ECO:0000259" key="7">
    <source>
        <dbReference type="Pfam" id="PF07980"/>
    </source>
</evidence>
<dbReference type="GO" id="GO:0009279">
    <property type="term" value="C:cell outer membrane"/>
    <property type="evidence" value="ECO:0007669"/>
    <property type="project" value="UniProtKB-SubCell"/>
</dbReference>
<dbReference type="RefSeq" id="WP_109646805.1">
    <property type="nucleotide sequence ID" value="NZ_QGGB01000006.1"/>
</dbReference>
<keyword evidence="5" id="KW-0998">Cell outer membrane</keyword>
<evidence type="ECO:0000313" key="10">
    <source>
        <dbReference type="Proteomes" id="UP000245533"/>
    </source>
</evidence>
<dbReference type="InterPro" id="IPR011990">
    <property type="entry name" value="TPR-like_helical_dom_sf"/>
</dbReference>
<evidence type="ECO:0000259" key="8">
    <source>
        <dbReference type="Pfam" id="PF14322"/>
    </source>
</evidence>
<accession>A0A316TSR7</accession>
<evidence type="ECO:0000256" key="5">
    <source>
        <dbReference type="ARBA" id="ARBA00023237"/>
    </source>
</evidence>
<dbReference type="PROSITE" id="PS51257">
    <property type="entry name" value="PROKAR_LIPOPROTEIN"/>
    <property type="match status" value="1"/>
</dbReference>
<dbReference type="SUPFAM" id="SSF48452">
    <property type="entry name" value="TPR-like"/>
    <property type="match status" value="1"/>
</dbReference>
<keyword evidence="4" id="KW-0472">Membrane</keyword>
<gene>
    <name evidence="9" type="ORF">DDZ15_09255</name>
</gene>
<evidence type="ECO:0000256" key="4">
    <source>
        <dbReference type="ARBA" id="ARBA00023136"/>
    </source>
</evidence>
<evidence type="ECO:0000256" key="3">
    <source>
        <dbReference type="ARBA" id="ARBA00022729"/>
    </source>
</evidence>
<dbReference type="Pfam" id="PF07980">
    <property type="entry name" value="SusD_RagB"/>
    <property type="match status" value="1"/>
</dbReference>
<feature type="chain" id="PRO_5016325495" evidence="6">
    <location>
        <begin position="22"/>
        <end position="531"/>
    </location>
</feature>
<protein>
    <submittedName>
        <fullName evidence="9">RagB/SusD family nutrient uptake outer membrane protein</fullName>
    </submittedName>
</protein>
<proteinExistence type="inferred from homology"/>
<name>A0A316TSR7_9BACT</name>
<keyword evidence="3 6" id="KW-0732">Signal</keyword>
<dbReference type="InterPro" id="IPR033985">
    <property type="entry name" value="SusD-like_N"/>
</dbReference>
<dbReference type="OrthoDB" id="9783641at2"/>
<feature type="signal peptide" evidence="6">
    <location>
        <begin position="1"/>
        <end position="21"/>
    </location>
</feature>
<dbReference type="InterPro" id="IPR012944">
    <property type="entry name" value="SusD_RagB_dom"/>
</dbReference>
<evidence type="ECO:0000256" key="6">
    <source>
        <dbReference type="SAM" id="SignalP"/>
    </source>
</evidence>
<sequence length="531" mass="58978">MKHLTKLLSVLLLVFAGVACTDLDENLQSDFTDTFDPNNPGFGASENVNRPVPNDGLNAAFSTLLNGTANHFTVFSVSEIPTDEMVITQKGGDWFDGGIWLNMHRHDFRATHPGLNGAWGVNYGGVTQTNELLANATLDANQTAQLRVLRAYYYWRLMDMFGRIKIVTEPGVDSPQVDRPEVYDFVVSEINDALPDLNETAGYARISSGAAYALLSRLYLNADVYNRPYPYLPGTGSHAPGTQNFDDAMQAAIDAADEVIDSGIYDLGPQGDFDSVFGPANVESPEHIFIVPFDEATGAGMNFGQMTFHYPSQLTYDFQQQPWNGYSSLEAFYDSYDDNDGRKDAFFVEGPQFDLNGNPILDVAFDAADPDGAPVNYTPEINELAPNGSRQAGVRLGKFSHKIGQLPEMDNDYTLLRYAEVLMNKAEAIARLNNNWNDPETISLVNLIRERAGADLYNSGDLSAEEFLAERGREFFQEALRRTDQIRFDTWGDAWWEKPAHADGFRNIMPIPLDQINATTGGFPLTQHDDY</sequence>
<evidence type="ECO:0000256" key="1">
    <source>
        <dbReference type="ARBA" id="ARBA00004442"/>
    </source>
</evidence>
<dbReference type="Gene3D" id="1.25.40.390">
    <property type="match status" value="1"/>
</dbReference>
<evidence type="ECO:0000256" key="2">
    <source>
        <dbReference type="ARBA" id="ARBA00006275"/>
    </source>
</evidence>
<feature type="domain" description="RagB/SusD" evidence="7">
    <location>
        <begin position="387"/>
        <end position="504"/>
    </location>
</feature>